<dbReference type="Pfam" id="PF07808">
    <property type="entry name" value="RED_N"/>
    <property type="match status" value="1"/>
</dbReference>
<dbReference type="AlphaFoldDB" id="A0AAD4JUQ8"/>
<sequence length="561" mass="61608">MSEAHLEAPPSVRLTNDDFRKLLATPRAPPPGSSTSSGGSGYLATAQFATPAAASEKKKSQSSSERNDLRRKKKNFYAALKKQEDVKLQELSEKYRDRARERRDNANPDYQNASTPGHGSSTNAYRAVAPDVKSGVDAAERRRRIIQESKFLGGDMKHTHLVKGLDYALLQKVRSELHTKEAEEEELAAALAREKLAEAAAAAEQLEAERREAEDINAINGQMARNIYNLIQARRSKEVPRNELFAPGRMAYVIDMEDEMDMDIPTTLKRSKYEVPVAREDIATLTTNDIVINKLSQILSYLRAGGRNKKNKKRDKDKPLFYEKEVEHVRGQQHASSSSAAGGGSGGAAGAGNSGGSGNKLNKALGDSIYDDVGDYQPSASRSDRHQSKSNTQSYFGDAPPEAPEPVITSIPPPPKISKAMASRFANEPEGYAECYPGLEEMNDAIDDSDDEVDYTKMDLGNKKGPIGRWDFDTQEEYSDYMSTKEALPKAAFQYGVKMQDGRKTRKNKTEKNEKAELDREWQKIQGIIQKRKLPKDGGGGGGGGSGGGGGDEPDYKSAKY</sequence>
<comment type="subcellular location">
    <subcellularLocation>
        <location evidence="1">Nucleus</location>
    </subcellularLocation>
</comment>
<evidence type="ECO:0000259" key="7">
    <source>
        <dbReference type="Pfam" id="PF07807"/>
    </source>
</evidence>
<dbReference type="PANTHER" id="PTHR12765">
    <property type="entry name" value="RED PROTEIN IK FACTOR CYTOKINE IK"/>
    <property type="match status" value="1"/>
</dbReference>
<feature type="compositionally biased region" description="Gly residues" evidence="6">
    <location>
        <begin position="341"/>
        <end position="355"/>
    </location>
</feature>
<name>A0AAD4JUQ8_9MUSC</name>
<dbReference type="EMBL" id="JAJJHW010003409">
    <property type="protein sequence ID" value="KAH8359969.1"/>
    <property type="molecule type" value="Genomic_DNA"/>
</dbReference>
<evidence type="ECO:0000313" key="10">
    <source>
        <dbReference type="Proteomes" id="UP001200034"/>
    </source>
</evidence>
<feature type="coiled-coil region" evidence="5">
    <location>
        <begin position="170"/>
        <end position="219"/>
    </location>
</feature>
<evidence type="ECO:0008006" key="11">
    <source>
        <dbReference type="Google" id="ProtNLM"/>
    </source>
</evidence>
<dbReference type="InterPro" id="IPR012492">
    <property type="entry name" value="RED_C"/>
</dbReference>
<feature type="domain" description="RED-like N-terminal" evidence="8">
    <location>
        <begin position="72"/>
        <end position="315"/>
    </location>
</feature>
<keyword evidence="5" id="KW-0175">Coiled coil</keyword>
<feature type="region of interest" description="Disordered" evidence="6">
    <location>
        <begin position="97"/>
        <end position="124"/>
    </location>
</feature>
<feature type="region of interest" description="Disordered" evidence="6">
    <location>
        <begin position="1"/>
        <end position="72"/>
    </location>
</feature>
<dbReference type="Proteomes" id="UP001200034">
    <property type="component" value="Unassembled WGS sequence"/>
</dbReference>
<evidence type="ECO:0000259" key="8">
    <source>
        <dbReference type="Pfam" id="PF07808"/>
    </source>
</evidence>
<gene>
    <name evidence="9" type="ORF">KR093_009795</name>
</gene>
<evidence type="ECO:0000256" key="5">
    <source>
        <dbReference type="SAM" id="Coils"/>
    </source>
</evidence>
<evidence type="ECO:0000256" key="1">
    <source>
        <dbReference type="ARBA" id="ARBA00004123"/>
    </source>
</evidence>
<comment type="caution">
    <text evidence="9">The sequence shown here is derived from an EMBL/GenBank/DDBJ whole genome shotgun (WGS) entry which is preliminary data.</text>
</comment>
<feature type="domain" description="Protein RED C-terminal" evidence="7">
    <location>
        <begin position="432"/>
        <end position="540"/>
    </location>
</feature>
<evidence type="ECO:0000256" key="2">
    <source>
        <dbReference type="ARBA" id="ARBA00006660"/>
    </source>
</evidence>
<feature type="region of interest" description="Disordered" evidence="6">
    <location>
        <begin position="369"/>
        <end position="420"/>
    </location>
</feature>
<evidence type="ECO:0000256" key="6">
    <source>
        <dbReference type="SAM" id="MobiDB-lite"/>
    </source>
</evidence>
<evidence type="ECO:0000256" key="3">
    <source>
        <dbReference type="ARBA" id="ARBA00022737"/>
    </source>
</evidence>
<dbReference type="Pfam" id="PF07807">
    <property type="entry name" value="RED_C"/>
    <property type="match status" value="1"/>
</dbReference>
<feature type="compositionally biased region" description="Polar residues" evidence="6">
    <location>
        <begin position="108"/>
        <end position="124"/>
    </location>
</feature>
<feature type="compositionally biased region" description="Basic and acidic residues" evidence="6">
    <location>
        <begin position="500"/>
        <end position="523"/>
    </location>
</feature>
<keyword evidence="10" id="KW-1185">Reference proteome</keyword>
<comment type="similarity">
    <text evidence="2">Belongs to the RED family.</text>
</comment>
<keyword evidence="3" id="KW-0677">Repeat</keyword>
<dbReference type="InterPro" id="IPR039896">
    <property type="entry name" value="Red-like"/>
</dbReference>
<dbReference type="GO" id="GO:0005634">
    <property type="term" value="C:nucleus"/>
    <property type="evidence" value="ECO:0007669"/>
    <property type="project" value="UniProtKB-SubCell"/>
</dbReference>
<feature type="region of interest" description="Disordered" evidence="6">
    <location>
        <begin position="327"/>
        <end position="355"/>
    </location>
</feature>
<feature type="compositionally biased region" description="Low complexity" evidence="6">
    <location>
        <begin position="33"/>
        <end position="54"/>
    </location>
</feature>
<organism evidence="9 10">
    <name type="scientific">Drosophila rubida</name>
    <dbReference type="NCBI Taxonomy" id="30044"/>
    <lineage>
        <taxon>Eukaryota</taxon>
        <taxon>Metazoa</taxon>
        <taxon>Ecdysozoa</taxon>
        <taxon>Arthropoda</taxon>
        <taxon>Hexapoda</taxon>
        <taxon>Insecta</taxon>
        <taxon>Pterygota</taxon>
        <taxon>Neoptera</taxon>
        <taxon>Endopterygota</taxon>
        <taxon>Diptera</taxon>
        <taxon>Brachycera</taxon>
        <taxon>Muscomorpha</taxon>
        <taxon>Ephydroidea</taxon>
        <taxon>Drosophilidae</taxon>
        <taxon>Drosophila</taxon>
    </lineage>
</organism>
<reference evidence="9" key="1">
    <citation type="journal article" date="2021" name="Mol. Ecol. Resour.">
        <title>Phylogenomic analyses of the genus Drosophila reveals genomic signals of climate adaptation.</title>
        <authorList>
            <person name="Li F."/>
            <person name="Rane R.V."/>
            <person name="Luria V."/>
            <person name="Xiong Z."/>
            <person name="Chen J."/>
            <person name="Li Z."/>
            <person name="Catullo R.A."/>
            <person name="Griffin P.C."/>
            <person name="Schiffer M."/>
            <person name="Pearce S."/>
            <person name="Lee S.F."/>
            <person name="McElroy K."/>
            <person name="Stocker A."/>
            <person name="Shirriffs J."/>
            <person name="Cockerell F."/>
            <person name="Coppin C."/>
            <person name="Sgro C.M."/>
            <person name="Karger A."/>
            <person name="Cain J.W."/>
            <person name="Weber J.A."/>
            <person name="Santpere G."/>
            <person name="Kirschner M.W."/>
            <person name="Hoffmann A.A."/>
            <person name="Oakeshott J.G."/>
            <person name="Zhang G."/>
        </authorList>
    </citation>
    <scope>NUCLEOTIDE SEQUENCE</scope>
    <source>
        <strain evidence="9">BGI-SZ-2011g</strain>
    </source>
</reference>
<proteinExistence type="inferred from homology"/>
<evidence type="ECO:0000313" key="9">
    <source>
        <dbReference type="EMBL" id="KAH8359969.1"/>
    </source>
</evidence>
<keyword evidence="4" id="KW-0539">Nucleus</keyword>
<accession>A0AAD4JUQ8</accession>
<dbReference type="InterPro" id="IPR012916">
    <property type="entry name" value="RED_N"/>
</dbReference>
<feature type="region of interest" description="Disordered" evidence="6">
    <location>
        <begin position="499"/>
        <end position="561"/>
    </location>
</feature>
<feature type="compositionally biased region" description="Gly residues" evidence="6">
    <location>
        <begin position="537"/>
        <end position="551"/>
    </location>
</feature>
<evidence type="ECO:0000256" key="4">
    <source>
        <dbReference type="ARBA" id="ARBA00023242"/>
    </source>
</evidence>
<feature type="compositionally biased region" description="Basic and acidic residues" evidence="6">
    <location>
        <begin position="97"/>
        <end position="106"/>
    </location>
</feature>
<protein>
    <recommendedName>
        <fullName evidence="11">Protein Red</fullName>
    </recommendedName>
</protein>